<gene>
    <name evidence="1" type="ORF">HHL28_17025</name>
</gene>
<dbReference type="NCBIfam" id="TIGR04256">
    <property type="entry name" value="GxxExxY"/>
    <property type="match status" value="1"/>
</dbReference>
<dbReference type="InterPro" id="IPR026350">
    <property type="entry name" value="GxxExxY"/>
</dbReference>
<protein>
    <submittedName>
        <fullName evidence="1">GxxExxY protein</fullName>
    </submittedName>
</protein>
<keyword evidence="2" id="KW-1185">Reference proteome</keyword>
<dbReference type="Pfam" id="PF13366">
    <property type="entry name" value="PDDEXK_3"/>
    <property type="match status" value="1"/>
</dbReference>
<proteinExistence type="predicted"/>
<dbReference type="Proteomes" id="UP000501891">
    <property type="component" value="Chromosome"/>
</dbReference>
<sequence length="126" mass="14046">MAGKLDEGMEAITEAILGAAFDVSHHLGAGFLENLYKRALLKELRLRRLAVQEEVPFQVRYKGEPIGTYFADLLVERQVIVELKVAEAINDAHVHQVVNYLKASGLRVGLILNFGVPRVAVRRVLL</sequence>
<dbReference type="AlphaFoldDB" id="A0A858RB25"/>
<evidence type="ECO:0000313" key="1">
    <source>
        <dbReference type="EMBL" id="QJE74541.1"/>
    </source>
</evidence>
<organism evidence="1 2">
    <name type="scientific">Aerophototrophica crusticola</name>
    <dbReference type="NCBI Taxonomy" id="1709002"/>
    <lineage>
        <taxon>Bacteria</taxon>
        <taxon>Pseudomonadati</taxon>
        <taxon>Pseudomonadota</taxon>
        <taxon>Alphaproteobacteria</taxon>
        <taxon>Rhodospirillales</taxon>
        <taxon>Rhodospirillaceae</taxon>
        <taxon>Aerophototrophica</taxon>
    </lineage>
</organism>
<reference evidence="1" key="1">
    <citation type="submission" date="2020-04" db="EMBL/GenBank/DDBJ databases">
        <title>A desert anoxygenic phototrophic bacterium fixes CO2 using RubisCO under aerobic conditions.</title>
        <authorList>
            <person name="Tang K."/>
        </authorList>
    </citation>
    <scope>NUCLEOTIDE SEQUENCE [LARGE SCALE GENOMIC DNA]</scope>
    <source>
        <strain evidence="1">MIMtkB3</strain>
    </source>
</reference>
<evidence type="ECO:0000313" key="2">
    <source>
        <dbReference type="Proteomes" id="UP000501891"/>
    </source>
</evidence>
<accession>A0A858RB25</accession>
<name>A0A858RB25_9PROT</name>
<dbReference type="KEGG" id="acru:HHL28_17025"/>
<dbReference type="EMBL" id="CP051775">
    <property type="protein sequence ID" value="QJE74541.1"/>
    <property type="molecule type" value="Genomic_DNA"/>
</dbReference>